<protein>
    <submittedName>
        <fullName evidence="2">Uncharacterized protein</fullName>
    </submittedName>
</protein>
<evidence type="ECO:0000313" key="1">
    <source>
        <dbReference type="EMBL" id="OCW24892.1"/>
    </source>
</evidence>
<sequence>MFNFTSTQENGKTIARMGEYSAHFTSSARNTRITAVVIADEESGECRATGSLFYHYDAIAQGHSHCDTGARQYDNNVLV</sequence>
<dbReference type="RefSeq" id="WP_065905526.1">
    <property type="nucleotide sequence ID" value="NZ_MAUE01000025.1"/>
</dbReference>
<gene>
    <name evidence="1" type="ORF">BBG20_17610</name>
    <name evidence="2" type="ORF">C9382_27675</name>
</gene>
<dbReference type="Proteomes" id="UP000240571">
    <property type="component" value="Unassembled WGS sequence"/>
</dbReference>
<organism evidence="2 4">
    <name type="scientific">Pseudomonas aylmerensis</name>
    <dbReference type="NCBI Taxonomy" id="1869229"/>
    <lineage>
        <taxon>Bacteria</taxon>
        <taxon>Pseudomonadati</taxon>
        <taxon>Pseudomonadota</taxon>
        <taxon>Gammaproteobacteria</taxon>
        <taxon>Pseudomonadales</taxon>
        <taxon>Pseudomonadaceae</taxon>
        <taxon>Pseudomonas</taxon>
    </lineage>
</organism>
<accession>A0A2T4FN52</accession>
<dbReference type="OrthoDB" id="9865133at2"/>
<evidence type="ECO:0000313" key="4">
    <source>
        <dbReference type="Proteomes" id="UP000240571"/>
    </source>
</evidence>
<comment type="caution">
    <text evidence="2">The sequence shown here is derived from an EMBL/GenBank/DDBJ whole genome shotgun (WGS) entry which is preliminary data.</text>
</comment>
<name>A0A2T4FN52_9PSED</name>
<evidence type="ECO:0000313" key="3">
    <source>
        <dbReference type="Proteomes" id="UP000095081"/>
    </source>
</evidence>
<evidence type="ECO:0000313" key="2">
    <source>
        <dbReference type="EMBL" id="PTC24810.1"/>
    </source>
</evidence>
<reference evidence="2 4" key="2">
    <citation type="submission" date="2018-03" db="EMBL/GenBank/DDBJ databases">
        <title>Diversity of bacteria associated with corn roots inoculated with woodland soils in Canada, and Description of Pseudomonas aylmerense sp. nov.</title>
        <authorList>
            <person name="Tambong J.T."/>
            <person name="Xu R."/>
            <person name="Tchagang C."/>
        </authorList>
    </citation>
    <scope>NUCLEOTIDE SEQUENCE [LARGE SCALE GENOMIC DNA]</scope>
    <source>
        <strain evidence="2 4">S1E44</strain>
    </source>
</reference>
<reference evidence="1 3" key="1">
    <citation type="submission" date="2016-06" db="EMBL/GenBank/DDBJ databases">
        <title>Draft genome sequence of Pseudomonas sp. S1E40, a novel strain antagonistic activity to fungal plant pathogen.</title>
        <authorList>
            <person name="Tambong J.T."/>
            <person name="Tchagang C."/>
            <person name="Xu R."/>
        </authorList>
    </citation>
    <scope>NUCLEOTIDE SEQUENCE [LARGE SCALE GENOMIC DNA]</scope>
    <source>
        <strain evidence="1 3">S1E40</strain>
    </source>
</reference>
<dbReference type="AlphaFoldDB" id="A0A2T4FN52"/>
<dbReference type="Proteomes" id="UP000095081">
    <property type="component" value="Unassembled WGS sequence"/>
</dbReference>
<dbReference type="EMBL" id="PYWW01000055">
    <property type="protein sequence ID" value="PTC24810.1"/>
    <property type="molecule type" value="Genomic_DNA"/>
</dbReference>
<proteinExistence type="predicted"/>
<keyword evidence="3" id="KW-1185">Reference proteome</keyword>
<dbReference type="EMBL" id="MAUE01000025">
    <property type="protein sequence ID" value="OCW24892.1"/>
    <property type="molecule type" value="Genomic_DNA"/>
</dbReference>